<name>A0AAE8N1U1_9PEZI</name>
<proteinExistence type="predicted"/>
<gene>
    <name evidence="1" type="ORF">DNG_07475</name>
</gene>
<protein>
    <submittedName>
        <fullName evidence="1">Uncharacterized protein</fullName>
    </submittedName>
</protein>
<comment type="caution">
    <text evidence="1">The sequence shown here is derived from an EMBL/GenBank/DDBJ whole genome shotgun (WGS) entry which is preliminary data.</text>
</comment>
<accession>A0AAE8N1U1</accession>
<reference evidence="1" key="1">
    <citation type="submission" date="2018-03" db="EMBL/GenBank/DDBJ databases">
        <authorList>
            <person name="Guldener U."/>
        </authorList>
    </citation>
    <scope>NUCLEOTIDE SEQUENCE</scope>
</reference>
<evidence type="ECO:0000313" key="2">
    <source>
        <dbReference type="Proteomes" id="UP001187682"/>
    </source>
</evidence>
<evidence type="ECO:0000313" key="1">
    <source>
        <dbReference type="EMBL" id="SPO04790.1"/>
    </source>
</evidence>
<dbReference type="AlphaFoldDB" id="A0AAE8N1U1"/>
<sequence length="238" mass="26608">MAPNGSLRSSRFDPPEDAADQSVVSFSTGCFEDLHSLMGEGDWVSALKAGCPRTRLGRSLWKYLLYIRRNIADHAPKAPNLTGQTKYFFKEKRVFQMAFDEVGKILDDVCDGEDDGERAVVRRGEIQDFMLPTCIAIIKAAFESAREGEEEKGTFTKTMLDVVLRTLEWMKRLNAVTGGGDDEPEDGFEAEVGSKEWLEGVIEALRKRVRGALDAIVRREEAMMKEEEEEEDAGSQSG</sequence>
<keyword evidence="2" id="KW-1185">Reference proteome</keyword>
<dbReference type="Proteomes" id="UP001187682">
    <property type="component" value="Unassembled WGS sequence"/>
</dbReference>
<dbReference type="EMBL" id="ONZQ02000011">
    <property type="protein sequence ID" value="SPO04790.1"/>
    <property type="molecule type" value="Genomic_DNA"/>
</dbReference>
<organism evidence="1 2">
    <name type="scientific">Cephalotrichum gorgonifer</name>
    <dbReference type="NCBI Taxonomy" id="2041049"/>
    <lineage>
        <taxon>Eukaryota</taxon>
        <taxon>Fungi</taxon>
        <taxon>Dikarya</taxon>
        <taxon>Ascomycota</taxon>
        <taxon>Pezizomycotina</taxon>
        <taxon>Sordariomycetes</taxon>
        <taxon>Hypocreomycetidae</taxon>
        <taxon>Microascales</taxon>
        <taxon>Microascaceae</taxon>
        <taxon>Cephalotrichum</taxon>
    </lineage>
</organism>